<dbReference type="RefSeq" id="WP_184214117.1">
    <property type="nucleotide sequence ID" value="NZ_CP085219.1"/>
</dbReference>
<dbReference type="AlphaFoldDB" id="A0A7W7FGU9"/>
<sequence>MDEYLTAVIWAILPTVVVLGLLIFVLRSILRMDRNERKAYAKVEAEERRRRGLAPRDETAG</sequence>
<dbReference type="GO" id="GO:0016020">
    <property type="term" value="C:membrane"/>
    <property type="evidence" value="ECO:0007669"/>
    <property type="project" value="UniProtKB-SubCell"/>
</dbReference>
<feature type="domain" description="Cytochrome oxidase subunit II transmembrane region profile" evidence="3">
    <location>
        <begin position="1"/>
        <end position="36"/>
    </location>
</feature>
<proteinExistence type="predicted"/>
<evidence type="ECO:0000313" key="4">
    <source>
        <dbReference type="EMBL" id="MBB4665317.1"/>
    </source>
</evidence>
<comment type="caution">
    <text evidence="4">The sequence shown here is derived from an EMBL/GenBank/DDBJ whole genome shotgun (WGS) entry which is preliminary data.</text>
</comment>
<comment type="subcellular location">
    <subcellularLocation>
        <location evidence="1">Membrane</location>
        <topology evidence="1">Multi-pass membrane protein</topology>
    </subcellularLocation>
</comment>
<accession>A0A7W7FGU9</accession>
<keyword evidence="2" id="KW-1133">Transmembrane helix</keyword>
<keyword evidence="5" id="KW-1185">Reference proteome</keyword>
<gene>
    <name evidence="4" type="ORF">BKA24_000026</name>
</gene>
<dbReference type="GO" id="GO:0022900">
    <property type="term" value="P:electron transport chain"/>
    <property type="evidence" value="ECO:0007669"/>
    <property type="project" value="InterPro"/>
</dbReference>
<keyword evidence="2" id="KW-0812">Transmembrane</keyword>
<protein>
    <recommendedName>
        <fullName evidence="3">Cytochrome oxidase subunit II transmembrane region profile domain-containing protein</fullName>
    </recommendedName>
</protein>
<dbReference type="Proteomes" id="UP000573729">
    <property type="component" value="Unassembled WGS sequence"/>
</dbReference>
<evidence type="ECO:0000256" key="1">
    <source>
        <dbReference type="ARBA" id="ARBA00004141"/>
    </source>
</evidence>
<dbReference type="EMBL" id="JACHMD010000001">
    <property type="protein sequence ID" value="MBB4665317.1"/>
    <property type="molecule type" value="Genomic_DNA"/>
</dbReference>
<evidence type="ECO:0000259" key="3">
    <source>
        <dbReference type="PROSITE" id="PS50999"/>
    </source>
</evidence>
<evidence type="ECO:0000313" key="5">
    <source>
        <dbReference type="Proteomes" id="UP000573729"/>
    </source>
</evidence>
<organism evidence="4 5">
    <name type="scientific">Microbacterium marinum</name>
    <dbReference type="NCBI Taxonomy" id="421115"/>
    <lineage>
        <taxon>Bacteria</taxon>
        <taxon>Bacillati</taxon>
        <taxon>Actinomycetota</taxon>
        <taxon>Actinomycetes</taxon>
        <taxon>Micrococcales</taxon>
        <taxon>Microbacteriaceae</taxon>
        <taxon>Microbacterium</taxon>
    </lineage>
</organism>
<dbReference type="PROSITE" id="PS50999">
    <property type="entry name" value="COX2_TM"/>
    <property type="match status" value="1"/>
</dbReference>
<reference evidence="4 5" key="1">
    <citation type="submission" date="2020-08" db="EMBL/GenBank/DDBJ databases">
        <title>Sequencing the genomes of 1000 actinobacteria strains.</title>
        <authorList>
            <person name="Klenk H.-P."/>
        </authorList>
    </citation>
    <scope>NUCLEOTIDE SEQUENCE [LARGE SCALE GENOMIC DNA]</scope>
    <source>
        <strain evidence="4 5">DSM 24947</strain>
    </source>
</reference>
<feature type="transmembrane region" description="Helical" evidence="2">
    <location>
        <begin position="6"/>
        <end position="30"/>
    </location>
</feature>
<name>A0A7W7FGU9_9MICO</name>
<dbReference type="InterPro" id="IPR011759">
    <property type="entry name" value="Cyt_c_oxidase_su2_TM_dom"/>
</dbReference>
<evidence type="ECO:0000256" key="2">
    <source>
        <dbReference type="SAM" id="Phobius"/>
    </source>
</evidence>
<keyword evidence="2" id="KW-0472">Membrane</keyword>